<organism evidence="12 13">
    <name type="scientific">Euplotes crassus</name>
    <dbReference type="NCBI Taxonomy" id="5936"/>
    <lineage>
        <taxon>Eukaryota</taxon>
        <taxon>Sar</taxon>
        <taxon>Alveolata</taxon>
        <taxon>Ciliophora</taxon>
        <taxon>Intramacronucleata</taxon>
        <taxon>Spirotrichea</taxon>
        <taxon>Hypotrichia</taxon>
        <taxon>Euplotida</taxon>
        <taxon>Euplotidae</taxon>
        <taxon>Moneuplotes</taxon>
    </lineage>
</organism>
<dbReference type="Gene3D" id="1.25.40.320">
    <property type="entry name" value="Peptidase M1, leukotriene A4 hydrolase/aminopeptidase C-terminal domain"/>
    <property type="match status" value="1"/>
</dbReference>
<feature type="binding site" evidence="10">
    <location>
        <position position="328"/>
    </location>
    <ligand>
        <name>Zn(2+)</name>
        <dbReference type="ChEBI" id="CHEBI:29105"/>
        <note>catalytic</note>
    </ligand>
</feature>
<keyword evidence="8" id="KW-0482">Metalloprotease</keyword>
<evidence type="ECO:0000256" key="1">
    <source>
        <dbReference type="ARBA" id="ARBA00004496"/>
    </source>
</evidence>
<dbReference type="FunFam" id="3.30.2010.30:FF:000001">
    <property type="entry name" value="Leukotriene A(4) hydrolase"/>
    <property type="match status" value="1"/>
</dbReference>
<dbReference type="SMART" id="SM01263">
    <property type="entry name" value="Leuk-A4-hydro_C"/>
    <property type="match status" value="1"/>
</dbReference>
<dbReference type="InterPro" id="IPR016024">
    <property type="entry name" value="ARM-type_fold"/>
</dbReference>
<gene>
    <name evidence="12" type="ORF">ECRASSUSDP1_LOCUS2513</name>
</gene>
<dbReference type="Pfam" id="PF01433">
    <property type="entry name" value="Peptidase_M1"/>
    <property type="match status" value="1"/>
</dbReference>
<dbReference type="GO" id="GO:0008270">
    <property type="term" value="F:zinc ion binding"/>
    <property type="evidence" value="ECO:0007669"/>
    <property type="project" value="InterPro"/>
</dbReference>
<dbReference type="InterPro" id="IPR034015">
    <property type="entry name" value="M1_LTA4H"/>
</dbReference>
<dbReference type="Pfam" id="PF09127">
    <property type="entry name" value="Leuk-A4-hydro_C"/>
    <property type="match status" value="1"/>
</dbReference>
<dbReference type="AlphaFoldDB" id="A0AAD1U3D5"/>
<keyword evidence="5 10" id="KW-0479">Metal-binding</keyword>
<dbReference type="Pfam" id="PF17900">
    <property type="entry name" value="Peptidase_M1_N"/>
    <property type="match status" value="1"/>
</dbReference>
<comment type="caution">
    <text evidence="12">The sequence shown here is derived from an EMBL/GenBank/DDBJ whole genome shotgun (WGS) entry which is preliminary data.</text>
</comment>
<evidence type="ECO:0000256" key="3">
    <source>
        <dbReference type="ARBA" id="ARBA00022490"/>
    </source>
</evidence>
<keyword evidence="13" id="KW-1185">Reference proteome</keyword>
<evidence type="ECO:0000256" key="9">
    <source>
        <dbReference type="PIRSR" id="PIRSR634015-1"/>
    </source>
</evidence>
<dbReference type="PRINTS" id="PR00756">
    <property type="entry name" value="ALADIPTASE"/>
</dbReference>
<dbReference type="InterPro" id="IPR045357">
    <property type="entry name" value="Aminopeptidase_N-like_N"/>
</dbReference>
<comment type="subcellular location">
    <subcellularLocation>
        <location evidence="1">Cytoplasm</location>
    </subcellularLocation>
</comment>
<evidence type="ECO:0000259" key="11">
    <source>
        <dbReference type="SMART" id="SM01263"/>
    </source>
</evidence>
<sequence>MKAAIAIATLTLIFAGLVGYHSLLTNYSQEIDMHADDAIIDNSTNANVHEVATQHLHLNLTLEFDRKVAYGTATHTMKALVDNLNHIDLDARYLNIGQVKSQEGKNLKFHYEEPNPNIGPKLVIEVSNKIKKDDIFNITIEYETTDKTLSLNWLDPEQTAGNTLPYVFTHCEAIDCRTLAPLQDTPSVKSTYSALIRSPRDIKVYMSAVNLGDRVEGNSRVTEFSLDVPIPSYLIALVAGDLEYKKLGRNTGVITEPVFMKACVDELSELQDSLDVAESFLTEYEWGMYTIVVLPPSFPFGGMENPLLTFASPTIIVGDKSQVNVASHEIAHSWTGNLVTNRNWENFWLNEGFTMWSERAIIRKQRGEEFYRVASALGNSSLYDDLNLYGYDSTFTSLHPNYAGANPYDTFSDVPYEKGFLFLTYIETLMGTENFEVFLRFYLEKYRRQSIVYSQFIDTFLEFLDDNFSEQERNKIVTKIDFHTWIFGTGPPPVQLNFSTPNLEISRELADAYLLGNGTPKNYDVFFGYFSLLKCIFLQRLVDRAEDATIPILEQIDKDYTLTTTIDPEQKYLWLQLCIMAGYDKAIPFADEFLGQVGRQKYLLPLYRALKDYDINLAIQIFNKHKLGYHPVAVVNVGRILGV</sequence>
<feature type="active site" description="Proton donor" evidence="9">
    <location>
        <position position="416"/>
    </location>
</feature>
<evidence type="ECO:0000256" key="2">
    <source>
        <dbReference type="ARBA" id="ARBA00010136"/>
    </source>
</evidence>
<dbReference type="InterPro" id="IPR038502">
    <property type="entry name" value="M1_LTA-4_hydro/amino_C_sf"/>
</dbReference>
<dbReference type="GO" id="GO:0005829">
    <property type="term" value="C:cytosol"/>
    <property type="evidence" value="ECO:0007669"/>
    <property type="project" value="TreeGrafter"/>
</dbReference>
<name>A0AAD1U3D5_EUPCR</name>
<evidence type="ECO:0000256" key="6">
    <source>
        <dbReference type="ARBA" id="ARBA00022801"/>
    </source>
</evidence>
<dbReference type="PANTHER" id="PTHR45726:SF3">
    <property type="entry name" value="LEUKOTRIENE A-4 HYDROLASE"/>
    <property type="match status" value="1"/>
</dbReference>
<accession>A0AAD1U3D5</accession>
<evidence type="ECO:0000256" key="5">
    <source>
        <dbReference type="ARBA" id="ARBA00022723"/>
    </source>
</evidence>
<reference evidence="12" key="1">
    <citation type="submission" date="2023-07" db="EMBL/GenBank/DDBJ databases">
        <authorList>
            <consortium name="AG Swart"/>
            <person name="Singh M."/>
            <person name="Singh A."/>
            <person name="Seah K."/>
            <person name="Emmerich C."/>
        </authorList>
    </citation>
    <scope>NUCLEOTIDE SEQUENCE</scope>
    <source>
        <strain evidence="12">DP1</strain>
    </source>
</reference>
<dbReference type="InterPro" id="IPR001930">
    <property type="entry name" value="Peptidase_M1"/>
</dbReference>
<evidence type="ECO:0000313" key="12">
    <source>
        <dbReference type="EMBL" id="CAI2361203.1"/>
    </source>
</evidence>
<dbReference type="GO" id="GO:0008237">
    <property type="term" value="F:metallopeptidase activity"/>
    <property type="evidence" value="ECO:0007669"/>
    <property type="project" value="UniProtKB-KW"/>
</dbReference>
<protein>
    <recommendedName>
        <fullName evidence="11">Peptidase M1 leukotriene A4 hydrolase/aminopeptidase C-terminal domain-containing protein</fullName>
    </recommendedName>
</protein>
<keyword evidence="3" id="KW-0963">Cytoplasm</keyword>
<dbReference type="InterPro" id="IPR027268">
    <property type="entry name" value="Peptidase_M4/M1_CTD_sf"/>
</dbReference>
<feature type="active site" description="Proton acceptor" evidence="9">
    <location>
        <position position="329"/>
    </location>
</feature>
<dbReference type="InterPro" id="IPR014782">
    <property type="entry name" value="Peptidase_M1_dom"/>
</dbReference>
<dbReference type="Gene3D" id="3.30.2010.30">
    <property type="match status" value="1"/>
</dbReference>
<dbReference type="EMBL" id="CAMPGE010002401">
    <property type="protein sequence ID" value="CAI2361203.1"/>
    <property type="molecule type" value="Genomic_DNA"/>
</dbReference>
<dbReference type="InterPro" id="IPR049980">
    <property type="entry name" value="LTA4H_cat"/>
</dbReference>
<dbReference type="PANTHER" id="PTHR45726">
    <property type="entry name" value="LEUKOTRIENE A-4 HYDROLASE"/>
    <property type="match status" value="1"/>
</dbReference>
<keyword evidence="6" id="KW-0378">Hydrolase</keyword>
<dbReference type="Gene3D" id="2.60.40.1730">
    <property type="entry name" value="tricorn interacting facor f3 domain"/>
    <property type="match status" value="1"/>
</dbReference>
<evidence type="ECO:0000256" key="8">
    <source>
        <dbReference type="ARBA" id="ARBA00023049"/>
    </source>
</evidence>
<keyword evidence="4" id="KW-0645">Protease</keyword>
<dbReference type="CDD" id="cd09599">
    <property type="entry name" value="M1_LTA4H"/>
    <property type="match status" value="1"/>
</dbReference>
<feature type="domain" description="Peptidase M1 leukotriene A4 hydrolase/aminopeptidase C-terminal" evidence="11">
    <location>
        <begin position="508"/>
        <end position="641"/>
    </location>
</feature>
<proteinExistence type="inferred from homology"/>
<dbReference type="SUPFAM" id="SSF55486">
    <property type="entry name" value="Metalloproteases ('zincins'), catalytic domain"/>
    <property type="match status" value="1"/>
</dbReference>
<dbReference type="InterPro" id="IPR042097">
    <property type="entry name" value="Aminopeptidase_N-like_N_sf"/>
</dbReference>
<dbReference type="SUPFAM" id="SSF63737">
    <property type="entry name" value="Leukotriene A4 hydrolase N-terminal domain"/>
    <property type="match status" value="1"/>
</dbReference>
<evidence type="ECO:0000313" key="13">
    <source>
        <dbReference type="Proteomes" id="UP001295684"/>
    </source>
</evidence>
<evidence type="ECO:0000256" key="4">
    <source>
        <dbReference type="ARBA" id="ARBA00022670"/>
    </source>
</evidence>
<evidence type="ECO:0000256" key="7">
    <source>
        <dbReference type="ARBA" id="ARBA00022833"/>
    </source>
</evidence>
<dbReference type="GO" id="GO:0006508">
    <property type="term" value="P:proteolysis"/>
    <property type="evidence" value="ECO:0007669"/>
    <property type="project" value="UniProtKB-KW"/>
</dbReference>
<comment type="similarity">
    <text evidence="2">Belongs to the peptidase M1 family.</text>
</comment>
<dbReference type="Gene3D" id="1.10.390.10">
    <property type="entry name" value="Neutral Protease Domain 2"/>
    <property type="match status" value="1"/>
</dbReference>
<feature type="binding site" evidence="10">
    <location>
        <position position="351"/>
    </location>
    <ligand>
        <name>Zn(2+)</name>
        <dbReference type="ChEBI" id="CHEBI:29105"/>
        <note>catalytic</note>
    </ligand>
</feature>
<dbReference type="SUPFAM" id="SSF48371">
    <property type="entry name" value="ARM repeat"/>
    <property type="match status" value="1"/>
</dbReference>
<keyword evidence="7 10" id="KW-0862">Zinc</keyword>
<comment type="cofactor">
    <cofactor evidence="10">
        <name>Zn(2+)</name>
        <dbReference type="ChEBI" id="CHEBI:29105"/>
    </cofactor>
    <text evidence="10">Binds 1 zinc ion per subunit.</text>
</comment>
<evidence type="ECO:0000256" key="10">
    <source>
        <dbReference type="PIRSR" id="PIRSR634015-3"/>
    </source>
</evidence>
<dbReference type="Proteomes" id="UP001295684">
    <property type="component" value="Unassembled WGS sequence"/>
</dbReference>
<dbReference type="InterPro" id="IPR015211">
    <property type="entry name" value="Peptidase_M1_C"/>
</dbReference>
<feature type="binding site" evidence="10">
    <location>
        <position position="332"/>
    </location>
    <ligand>
        <name>Zn(2+)</name>
        <dbReference type="ChEBI" id="CHEBI:29105"/>
        <note>catalytic</note>
    </ligand>
</feature>